<evidence type="ECO:0000313" key="2">
    <source>
        <dbReference type="EMBL" id="MBP1907211.1"/>
    </source>
</evidence>
<sequence length="300" mass="32459">MICTQCGFNNEQGEFCGQCGAPLSASASGHGETNEPNVHVHDAHSNELNRDSDLVGASGVTGENAAAFTAATSSTHNTTTENQFKESVSNGWNKIKDSDAYKQGISISKQYGSYFVQTLKSPSKAVEQVTSVHIINAIISIVLTAFIMPLIPYFILSHNPFGSPSFLNFVIKPFIYLLVAFILSTGITFGILHLAKIKKDYLTLVSKIGVLFVPAIGAFLLGAVFALLDFSYSITLFFLFVGISTILIAHIYPLLTARKEQENAGKFDLIYGAIFTSLFLLYVLTKAFQLGASSIVGNLF</sequence>
<protein>
    <recommendedName>
        <fullName evidence="4">Zinc ribbon domain-containing protein</fullName>
    </recommendedName>
</protein>
<reference evidence="2 3" key="1">
    <citation type="submission" date="2021-03" db="EMBL/GenBank/DDBJ databases">
        <title>Genomic Encyclopedia of Type Strains, Phase IV (KMG-IV): sequencing the most valuable type-strain genomes for metagenomic binning, comparative biology and taxonomic classification.</title>
        <authorList>
            <person name="Goeker M."/>
        </authorList>
    </citation>
    <scope>NUCLEOTIDE SEQUENCE [LARGE SCALE GENOMIC DNA]</scope>
    <source>
        <strain evidence="2 3">DSM 14349</strain>
    </source>
</reference>
<keyword evidence="1" id="KW-0472">Membrane</keyword>
<organism evidence="2 3">
    <name type="scientific">Paenibacillus turicensis</name>
    <dbReference type="NCBI Taxonomy" id="160487"/>
    <lineage>
        <taxon>Bacteria</taxon>
        <taxon>Bacillati</taxon>
        <taxon>Bacillota</taxon>
        <taxon>Bacilli</taxon>
        <taxon>Bacillales</taxon>
        <taxon>Paenibacillaceae</taxon>
        <taxon>Paenibacillus</taxon>
    </lineage>
</organism>
<gene>
    <name evidence="2" type="ORF">J2Z32_003886</name>
</gene>
<dbReference type="EMBL" id="JAGGKG010000023">
    <property type="protein sequence ID" value="MBP1907211.1"/>
    <property type="molecule type" value="Genomic_DNA"/>
</dbReference>
<feature type="transmembrane region" description="Helical" evidence="1">
    <location>
        <begin position="134"/>
        <end position="155"/>
    </location>
</feature>
<proteinExistence type="predicted"/>
<name>A0ABS4FXA4_9BACL</name>
<feature type="transmembrane region" description="Helical" evidence="1">
    <location>
        <begin position="208"/>
        <end position="228"/>
    </location>
</feature>
<feature type="transmembrane region" description="Helical" evidence="1">
    <location>
        <begin position="175"/>
        <end position="196"/>
    </location>
</feature>
<evidence type="ECO:0000313" key="3">
    <source>
        <dbReference type="Proteomes" id="UP001519272"/>
    </source>
</evidence>
<feature type="transmembrane region" description="Helical" evidence="1">
    <location>
        <begin position="234"/>
        <end position="255"/>
    </location>
</feature>
<feature type="transmembrane region" description="Helical" evidence="1">
    <location>
        <begin position="267"/>
        <end position="284"/>
    </location>
</feature>
<dbReference type="RefSeq" id="WP_210090792.1">
    <property type="nucleotide sequence ID" value="NZ_JAGGKG010000023.1"/>
</dbReference>
<comment type="caution">
    <text evidence="2">The sequence shown here is derived from an EMBL/GenBank/DDBJ whole genome shotgun (WGS) entry which is preliminary data.</text>
</comment>
<evidence type="ECO:0008006" key="4">
    <source>
        <dbReference type="Google" id="ProtNLM"/>
    </source>
</evidence>
<keyword evidence="3" id="KW-1185">Reference proteome</keyword>
<accession>A0ABS4FXA4</accession>
<evidence type="ECO:0000256" key="1">
    <source>
        <dbReference type="SAM" id="Phobius"/>
    </source>
</evidence>
<dbReference type="Proteomes" id="UP001519272">
    <property type="component" value="Unassembled WGS sequence"/>
</dbReference>
<keyword evidence="1" id="KW-0812">Transmembrane</keyword>
<keyword evidence="1" id="KW-1133">Transmembrane helix</keyword>